<evidence type="ECO:0000256" key="3">
    <source>
        <dbReference type="ARBA" id="ARBA00011581"/>
    </source>
</evidence>
<feature type="compositionally biased region" description="Basic residues" evidence="11">
    <location>
        <begin position="672"/>
        <end position="681"/>
    </location>
</feature>
<feature type="region of interest" description="Disordered" evidence="11">
    <location>
        <begin position="422"/>
        <end position="560"/>
    </location>
</feature>
<dbReference type="EMBL" id="CP144052">
    <property type="protein sequence ID" value="WWD16414.1"/>
    <property type="molecule type" value="Genomic_DNA"/>
</dbReference>
<comment type="subcellular location">
    <subcellularLocation>
        <location evidence="1">Membrane</location>
        <topology evidence="1">Peripheral membrane protein</topology>
    </subcellularLocation>
</comment>
<dbReference type="Pfam" id="PF00631">
    <property type="entry name" value="G-gamma"/>
    <property type="match status" value="1"/>
</dbReference>
<reference evidence="13" key="1">
    <citation type="submission" date="2017-08" db="EMBL/GenBank/DDBJ databases">
        <authorList>
            <person name="Cuomo C."/>
            <person name="Billmyre B."/>
            <person name="Heitman J."/>
        </authorList>
    </citation>
    <scope>NUCLEOTIDE SEQUENCE</scope>
    <source>
        <strain evidence="13">CBS 12478</strain>
    </source>
</reference>
<evidence type="ECO:0000313" key="13">
    <source>
        <dbReference type="EMBL" id="WWD16414.1"/>
    </source>
</evidence>
<name>A0AAJ8LEM4_9TREE</name>
<dbReference type="GO" id="GO:0006368">
    <property type="term" value="P:transcription elongation by RNA polymerase II"/>
    <property type="evidence" value="ECO:0007669"/>
    <property type="project" value="InterPro"/>
</dbReference>
<proteinExistence type="inferred from homology"/>
<comment type="similarity">
    <text evidence="2">Belongs to the G protein gamma family.</text>
</comment>
<gene>
    <name evidence="13" type="ORF">CI109_100840</name>
</gene>
<keyword evidence="7" id="KW-0564">Palmitate</keyword>
<dbReference type="Gene3D" id="4.10.260.10">
    <property type="entry name" value="Transducin (heterotrimeric G protein), gamma chain"/>
    <property type="match status" value="1"/>
</dbReference>
<feature type="compositionally biased region" description="Polar residues" evidence="11">
    <location>
        <begin position="619"/>
        <end position="637"/>
    </location>
</feature>
<dbReference type="RefSeq" id="XP_031858448.2">
    <property type="nucleotide sequence ID" value="XM_032007216.2"/>
</dbReference>
<dbReference type="Proteomes" id="UP000322225">
    <property type="component" value="Chromosome 2"/>
</dbReference>
<dbReference type="GO" id="GO:0070449">
    <property type="term" value="C:elongin complex"/>
    <property type="evidence" value="ECO:0007669"/>
    <property type="project" value="InterPro"/>
</dbReference>
<keyword evidence="10" id="KW-0636">Prenylation</keyword>
<sequence>MSTRANNKTMMHELKMRRLLEHNQRLREELARPRVMVSAASMNEPSIINYCRSTKDPLIPSVWGSPQKGQDPYAPADGGNCCSLSVLPDIVRHLPVASFVISVATRMSQVEIIFTIERYPRINTPRLCTSEIHTSDAIMSDDLSRLEYAEEDDLFGTEVEQGAQCTPDVVPLPTINPSVPIQSSSTTLRPTSSTQTRTPLYPAISQPPRSAHRDAESRLMELRQKRIARDVEEPLERGVRSLKSLCMTVIKANSPRIWDIGDLEYSLIKPFVDELPMEQLVEIEANSPHIKKDTDWLYEIYLLQDHPLFHERCRERQGEPRTSGWRRMYRKAKEDAIERQHHAADRVAARYKQLEEEKAAKRIVVMDKIMPDKKPTSRGGSGWGRPKSGGSGSSSGALGPKPANAIAKARVEAQRARVALTHASGRYIPPPPSTKRTGESELFKNPYLPPTSSSTSYHTSSPNPWAPAGPRIPPPRTISRQTPRAAINVDRGSSPSSPKSPIPGAFPTSQTAHYRAALPNHLSDRQTITKSEQGKKEEGRFRIEGDGRPKKQFKEIRKPEVVNFEAPKLQKEKPHAKVDFFGGASKTVASSPTAKVGEKRKLGTDPDDESNGEKRAANGMNSPNISRLTQSPASLAMQSAVAGRKEANLSGSTSQPKLMTTDESAKLNSIMFRKRKPIKGK</sequence>
<evidence type="ECO:0000259" key="12">
    <source>
        <dbReference type="SMART" id="SM01224"/>
    </source>
</evidence>
<dbReference type="Gene3D" id="6.10.250.3180">
    <property type="match status" value="1"/>
</dbReference>
<dbReference type="InterPro" id="IPR010684">
    <property type="entry name" value="RNA_pol_II_trans_fac_SIII_A"/>
</dbReference>
<dbReference type="PANTHER" id="PTHR15141">
    <property type="entry name" value="TRANSCRIPTION ELONGATION FACTOR B POLYPEPTIDE 3"/>
    <property type="match status" value="1"/>
</dbReference>
<dbReference type="GeneID" id="43591384"/>
<evidence type="ECO:0000256" key="1">
    <source>
        <dbReference type="ARBA" id="ARBA00004170"/>
    </source>
</evidence>
<keyword evidence="9" id="KW-0449">Lipoprotein</keyword>
<dbReference type="InterPro" id="IPR036284">
    <property type="entry name" value="GGL_sf"/>
</dbReference>
<evidence type="ECO:0000256" key="7">
    <source>
        <dbReference type="ARBA" id="ARBA00023139"/>
    </source>
</evidence>
<feature type="compositionally biased region" description="Gly residues" evidence="11">
    <location>
        <begin position="379"/>
        <end position="393"/>
    </location>
</feature>
<feature type="region of interest" description="Disordered" evidence="11">
    <location>
        <begin position="365"/>
        <end position="401"/>
    </location>
</feature>
<feature type="compositionally biased region" description="Low complexity" evidence="11">
    <location>
        <begin position="493"/>
        <end position="503"/>
    </location>
</feature>
<dbReference type="GO" id="GO:0007186">
    <property type="term" value="P:G protein-coupled receptor signaling pathway"/>
    <property type="evidence" value="ECO:0007669"/>
    <property type="project" value="InterPro"/>
</dbReference>
<keyword evidence="6" id="KW-0472">Membrane</keyword>
<dbReference type="KEGG" id="ksn:43591384"/>
<feature type="region of interest" description="Disordered" evidence="11">
    <location>
        <begin position="583"/>
        <end position="681"/>
    </location>
</feature>
<evidence type="ECO:0000256" key="2">
    <source>
        <dbReference type="ARBA" id="ARBA00007431"/>
    </source>
</evidence>
<evidence type="ECO:0000256" key="9">
    <source>
        <dbReference type="ARBA" id="ARBA00023288"/>
    </source>
</evidence>
<dbReference type="FunFam" id="4.10.260.10:FF:000003">
    <property type="entry name" value="G-protein complex gamma subunit Ste18/GpgA"/>
    <property type="match status" value="1"/>
</dbReference>
<comment type="subunit">
    <text evidence="3">G proteins are composed of 3 units, alpha, beta and gamma.</text>
</comment>
<evidence type="ECO:0000313" key="14">
    <source>
        <dbReference type="Proteomes" id="UP000322225"/>
    </source>
</evidence>
<dbReference type="SMART" id="SM01224">
    <property type="entry name" value="G_gamma"/>
    <property type="match status" value="1"/>
</dbReference>
<feature type="compositionally biased region" description="Polar residues" evidence="11">
    <location>
        <begin position="649"/>
        <end position="662"/>
    </location>
</feature>
<evidence type="ECO:0000256" key="6">
    <source>
        <dbReference type="ARBA" id="ARBA00023136"/>
    </source>
</evidence>
<evidence type="ECO:0000256" key="11">
    <source>
        <dbReference type="SAM" id="MobiDB-lite"/>
    </source>
</evidence>
<feature type="compositionally biased region" description="Pro residues" evidence="11">
    <location>
        <begin position="464"/>
        <end position="476"/>
    </location>
</feature>
<accession>A0AAJ8LEM4</accession>
<feature type="compositionally biased region" description="Low complexity" evidence="11">
    <location>
        <begin position="182"/>
        <end position="200"/>
    </location>
</feature>
<dbReference type="GO" id="GO:0016020">
    <property type="term" value="C:membrane"/>
    <property type="evidence" value="ECO:0007669"/>
    <property type="project" value="UniProtKB-SubCell"/>
</dbReference>
<reference evidence="13" key="2">
    <citation type="submission" date="2024-01" db="EMBL/GenBank/DDBJ databases">
        <title>Comparative genomics of Cryptococcus and Kwoniella reveals pathogenesis evolution and contrasting modes of karyotype evolution via chromosome fusion or intercentromeric recombination.</title>
        <authorList>
            <person name="Coelho M.A."/>
            <person name="David-Palma M."/>
            <person name="Shea T."/>
            <person name="Bowers K."/>
            <person name="McGinley-Smith S."/>
            <person name="Mohammad A.W."/>
            <person name="Gnirke A."/>
            <person name="Yurkov A.M."/>
            <person name="Nowrousian M."/>
            <person name="Sun S."/>
            <person name="Cuomo C.A."/>
            <person name="Heitman J."/>
        </authorList>
    </citation>
    <scope>NUCLEOTIDE SEQUENCE</scope>
    <source>
        <strain evidence="13">CBS 12478</strain>
    </source>
</reference>
<evidence type="ECO:0000256" key="4">
    <source>
        <dbReference type="ARBA" id="ARBA00016111"/>
    </source>
</evidence>
<dbReference type="InterPro" id="IPR015898">
    <property type="entry name" value="G-protein_gamma-like_dom"/>
</dbReference>
<dbReference type="InterPro" id="IPR051870">
    <property type="entry name" value="Elongin-A_domain"/>
</dbReference>
<dbReference type="Pfam" id="PF06881">
    <property type="entry name" value="Elongin_A"/>
    <property type="match status" value="1"/>
</dbReference>
<organism evidence="13 14">
    <name type="scientific">Kwoniella shandongensis</name>
    <dbReference type="NCBI Taxonomy" id="1734106"/>
    <lineage>
        <taxon>Eukaryota</taxon>
        <taxon>Fungi</taxon>
        <taxon>Dikarya</taxon>
        <taxon>Basidiomycota</taxon>
        <taxon>Agaricomycotina</taxon>
        <taxon>Tremellomycetes</taxon>
        <taxon>Tremellales</taxon>
        <taxon>Cryptococcaceae</taxon>
        <taxon>Kwoniella</taxon>
    </lineage>
</organism>
<feature type="domain" description="G protein gamma" evidence="12">
    <location>
        <begin position="12"/>
        <end position="84"/>
    </location>
</feature>
<feature type="compositionally biased region" description="Basic and acidic residues" evidence="11">
    <location>
        <begin position="532"/>
        <end position="560"/>
    </location>
</feature>
<keyword evidence="5" id="KW-0488">Methylation</keyword>
<feature type="compositionally biased region" description="Low complexity" evidence="11">
    <location>
        <begin position="450"/>
        <end position="463"/>
    </location>
</feature>
<protein>
    <recommendedName>
        <fullName evidence="4">Guanine nucleotide-binding protein subunit gamma</fullName>
    </recommendedName>
</protein>
<evidence type="ECO:0000256" key="8">
    <source>
        <dbReference type="ARBA" id="ARBA00023224"/>
    </source>
</evidence>
<feature type="region of interest" description="Disordered" evidence="11">
    <location>
        <begin position="180"/>
        <end position="212"/>
    </location>
</feature>
<keyword evidence="8" id="KW-0807">Transducer</keyword>
<dbReference type="AlphaFoldDB" id="A0AAJ8LEM4"/>
<evidence type="ECO:0000256" key="5">
    <source>
        <dbReference type="ARBA" id="ARBA00022481"/>
    </source>
</evidence>
<keyword evidence="14" id="KW-1185">Reference proteome</keyword>
<evidence type="ECO:0000256" key="10">
    <source>
        <dbReference type="ARBA" id="ARBA00023289"/>
    </source>
</evidence>
<dbReference type="PANTHER" id="PTHR15141:SF76">
    <property type="entry name" value="TRANSCRIPTION ELONGATION FACTOR B POLYPEPTIDE 3"/>
    <property type="match status" value="1"/>
</dbReference>